<evidence type="ECO:0000313" key="3">
    <source>
        <dbReference type="EMBL" id="OGL44744.1"/>
    </source>
</evidence>
<name>A0A1F7RUN8_9BACT</name>
<dbReference type="InterPro" id="IPR036291">
    <property type="entry name" value="NAD(P)-bd_dom_sf"/>
</dbReference>
<evidence type="ECO:0000313" key="4">
    <source>
        <dbReference type="Proteomes" id="UP000178797"/>
    </source>
</evidence>
<dbReference type="AlphaFoldDB" id="A0A1F7RUN8"/>
<gene>
    <name evidence="3" type="ORF">A2W05_01895</name>
</gene>
<evidence type="ECO:0008006" key="5">
    <source>
        <dbReference type="Google" id="ProtNLM"/>
    </source>
</evidence>
<protein>
    <recommendedName>
        <fullName evidence="5">Short-chain dehydrogenase</fullName>
    </recommendedName>
</protein>
<accession>A0A1F7RUN8</accession>
<proteinExistence type="inferred from homology"/>
<dbReference type="EMBL" id="MGDE01000167">
    <property type="protein sequence ID" value="OGL44744.1"/>
    <property type="molecule type" value="Genomic_DNA"/>
</dbReference>
<dbReference type="PRINTS" id="PR00081">
    <property type="entry name" value="GDHRDH"/>
</dbReference>
<dbReference type="CDD" id="cd05233">
    <property type="entry name" value="SDR_c"/>
    <property type="match status" value="1"/>
</dbReference>
<keyword evidence="2" id="KW-0560">Oxidoreductase</keyword>
<organism evidence="3 4">
    <name type="scientific">Candidatus Schekmanbacteria bacterium RBG_16_38_10</name>
    <dbReference type="NCBI Taxonomy" id="1817879"/>
    <lineage>
        <taxon>Bacteria</taxon>
        <taxon>Candidatus Schekmaniibacteriota</taxon>
    </lineage>
</organism>
<evidence type="ECO:0000256" key="1">
    <source>
        <dbReference type="ARBA" id="ARBA00006484"/>
    </source>
</evidence>
<dbReference type="SUPFAM" id="SSF51735">
    <property type="entry name" value="NAD(P)-binding Rossmann-fold domains"/>
    <property type="match status" value="1"/>
</dbReference>
<dbReference type="Pfam" id="PF00106">
    <property type="entry name" value="adh_short"/>
    <property type="match status" value="1"/>
</dbReference>
<reference evidence="3 4" key="1">
    <citation type="journal article" date="2016" name="Nat. Commun.">
        <title>Thousands of microbial genomes shed light on interconnected biogeochemical processes in an aquifer system.</title>
        <authorList>
            <person name="Anantharaman K."/>
            <person name="Brown C.T."/>
            <person name="Hug L.A."/>
            <person name="Sharon I."/>
            <person name="Castelle C.J."/>
            <person name="Probst A.J."/>
            <person name="Thomas B.C."/>
            <person name="Singh A."/>
            <person name="Wilkins M.J."/>
            <person name="Karaoz U."/>
            <person name="Brodie E.L."/>
            <person name="Williams K.H."/>
            <person name="Hubbard S.S."/>
            <person name="Banfield J.F."/>
        </authorList>
    </citation>
    <scope>NUCLEOTIDE SEQUENCE [LARGE SCALE GENOMIC DNA]</scope>
</reference>
<dbReference type="PANTHER" id="PTHR43639">
    <property type="entry name" value="OXIDOREDUCTASE, SHORT-CHAIN DEHYDROGENASE/REDUCTASE FAMILY (AFU_ORTHOLOGUE AFUA_5G02870)"/>
    <property type="match status" value="1"/>
</dbReference>
<dbReference type="InterPro" id="IPR002347">
    <property type="entry name" value="SDR_fam"/>
</dbReference>
<sequence length="253" mass="27042">MEGKHIVVTGASRGLGSACAKAFSEHGARLILIARSSEGLEEVRKSCANPEKHLSIPTDMTELDKLQMCIHDAKKFLGEVDAVLHVAGGGLGLRDSLITAADLYKLFTLNVAAAVEINRLIAPDMIKRGKGNLVHVASISSVEATASVGYNTVKAALAAYVRSLGNELAYSGVVVTGILPGGFYAPGNPWERLEKNKPEIVERFIQERLPRKRLAQAEEIVPLLMFLCSDAASMMGGCLVPIDAGEGRTYLVD</sequence>
<dbReference type="Gene3D" id="3.40.50.720">
    <property type="entry name" value="NAD(P)-binding Rossmann-like Domain"/>
    <property type="match status" value="1"/>
</dbReference>
<comment type="similarity">
    <text evidence="1">Belongs to the short-chain dehydrogenases/reductases (SDR) family.</text>
</comment>
<comment type="caution">
    <text evidence="3">The sequence shown here is derived from an EMBL/GenBank/DDBJ whole genome shotgun (WGS) entry which is preliminary data.</text>
</comment>
<dbReference type="GO" id="GO:0016491">
    <property type="term" value="F:oxidoreductase activity"/>
    <property type="evidence" value="ECO:0007669"/>
    <property type="project" value="UniProtKB-KW"/>
</dbReference>
<dbReference type="Proteomes" id="UP000178797">
    <property type="component" value="Unassembled WGS sequence"/>
</dbReference>
<dbReference type="PANTHER" id="PTHR43639:SF1">
    <property type="entry name" value="SHORT-CHAIN DEHYDROGENASE_REDUCTASE FAMILY PROTEIN"/>
    <property type="match status" value="1"/>
</dbReference>
<evidence type="ECO:0000256" key="2">
    <source>
        <dbReference type="ARBA" id="ARBA00023002"/>
    </source>
</evidence>